<accession>A0A1K2HSX4</accession>
<gene>
    <name evidence="2" type="ORF">SAMN02983003_0201</name>
</gene>
<name>A0A1K2HSX4_9HYPH</name>
<dbReference type="AlphaFoldDB" id="A0A1K2HSX4"/>
<evidence type="ECO:0000256" key="1">
    <source>
        <dbReference type="SAM" id="SignalP"/>
    </source>
</evidence>
<dbReference type="STRING" id="665118.SAMN02983003_0201"/>
<feature type="chain" id="PRO_5012656530" evidence="1">
    <location>
        <begin position="25"/>
        <end position="158"/>
    </location>
</feature>
<organism evidence="2 3">
    <name type="scientific">Devosia enhydra</name>
    <dbReference type="NCBI Taxonomy" id="665118"/>
    <lineage>
        <taxon>Bacteria</taxon>
        <taxon>Pseudomonadati</taxon>
        <taxon>Pseudomonadota</taxon>
        <taxon>Alphaproteobacteria</taxon>
        <taxon>Hyphomicrobiales</taxon>
        <taxon>Devosiaceae</taxon>
        <taxon>Devosia</taxon>
    </lineage>
</organism>
<proteinExistence type="predicted"/>
<keyword evidence="1" id="KW-0732">Signal</keyword>
<dbReference type="EMBL" id="FPKU01000001">
    <property type="protein sequence ID" value="SFZ80907.1"/>
    <property type="molecule type" value="Genomic_DNA"/>
</dbReference>
<dbReference type="RefSeq" id="WP_072338556.1">
    <property type="nucleotide sequence ID" value="NZ_FPKU01000001.1"/>
</dbReference>
<evidence type="ECO:0000313" key="3">
    <source>
        <dbReference type="Proteomes" id="UP000183447"/>
    </source>
</evidence>
<keyword evidence="3" id="KW-1185">Reference proteome</keyword>
<reference evidence="2 3" key="1">
    <citation type="submission" date="2016-11" db="EMBL/GenBank/DDBJ databases">
        <authorList>
            <person name="Jaros S."/>
            <person name="Januszkiewicz K."/>
            <person name="Wedrychowicz H."/>
        </authorList>
    </citation>
    <scope>NUCLEOTIDE SEQUENCE [LARGE SCALE GENOMIC DNA]</scope>
    <source>
        <strain evidence="2 3">ATCC 23634</strain>
    </source>
</reference>
<dbReference type="Proteomes" id="UP000183447">
    <property type="component" value="Unassembled WGS sequence"/>
</dbReference>
<evidence type="ECO:0000313" key="2">
    <source>
        <dbReference type="EMBL" id="SFZ80907.1"/>
    </source>
</evidence>
<feature type="signal peptide" evidence="1">
    <location>
        <begin position="1"/>
        <end position="24"/>
    </location>
</feature>
<sequence length="158" mass="17097">MRLPSKRHLAPVLALLLSASPALAWTQIKTDEFVAATQLDADETYILSYSCDMAFGLYVLAIETGEPWDAEAEYQETVEVVFTVDGTALEPVAIPVTELGGNIGLMLTEIDDGFDIVYDGLLAATARIDASLLDTTLTFDGSETAPAFDDVDLICWDE</sequence>
<protein>
    <submittedName>
        <fullName evidence="2">Uncharacterized protein</fullName>
    </submittedName>
</protein>